<reference evidence="1" key="1">
    <citation type="submission" date="2023-08" db="EMBL/GenBank/DDBJ databases">
        <title>Complete genome sequence of Shewanella oncorhynchi Z-P2, a siderophore putrebactin-producing bacterium.</title>
        <authorList>
            <person name="Zhang Y."/>
        </authorList>
    </citation>
    <scope>NUCLEOTIDE SEQUENCE</scope>
    <source>
        <strain evidence="1">Z-P2</strain>
    </source>
</reference>
<sequence>MLTDDKPLHSDIKIGVGHIVAFKEGWMLPGGKFTTDRTVAIRAAKGLHRFLVKR</sequence>
<dbReference type="AlphaFoldDB" id="A0AA50KGJ5"/>
<dbReference type="GeneID" id="301339430"/>
<dbReference type="EMBL" id="CP132914">
    <property type="protein sequence ID" value="WMB74819.1"/>
    <property type="molecule type" value="Genomic_DNA"/>
</dbReference>
<evidence type="ECO:0000313" key="1">
    <source>
        <dbReference type="EMBL" id="WMB74819.1"/>
    </source>
</evidence>
<name>A0AA50KGJ5_9GAMM</name>
<organism evidence="1">
    <name type="scientific">Shewanella oncorhynchi</name>
    <dbReference type="NCBI Taxonomy" id="2726434"/>
    <lineage>
        <taxon>Bacteria</taxon>
        <taxon>Pseudomonadati</taxon>
        <taxon>Pseudomonadota</taxon>
        <taxon>Gammaproteobacteria</taxon>
        <taxon>Alteromonadales</taxon>
        <taxon>Shewanellaceae</taxon>
        <taxon>Shewanella</taxon>
    </lineage>
</organism>
<protein>
    <submittedName>
        <fullName evidence="1">Uncharacterized protein</fullName>
    </submittedName>
</protein>
<gene>
    <name evidence="1" type="ORF">RA178_09565</name>
</gene>
<dbReference type="RefSeq" id="WP_012197007.1">
    <property type="nucleotide sequence ID" value="NZ_CP132914.1"/>
</dbReference>
<accession>A0AA50KGJ5</accession>
<dbReference type="KEGG" id="sog:RA178_09565"/>
<dbReference type="Proteomes" id="UP001236800">
    <property type="component" value="Chromosome"/>
</dbReference>
<proteinExistence type="predicted"/>